<accession>A0ABW0Y717</accession>
<dbReference type="RefSeq" id="WP_231553671.1">
    <property type="nucleotide sequence ID" value="NZ_CDDF01000017.1"/>
</dbReference>
<dbReference type="EMBL" id="JBHSPP010000006">
    <property type="protein sequence ID" value="MFC5705559.1"/>
    <property type="molecule type" value="Genomic_DNA"/>
</dbReference>
<dbReference type="Pfam" id="PF10743">
    <property type="entry name" value="Phage_Cox"/>
    <property type="match status" value="1"/>
</dbReference>
<proteinExistence type="predicted"/>
<evidence type="ECO:0000313" key="2">
    <source>
        <dbReference type="Proteomes" id="UP001596132"/>
    </source>
</evidence>
<gene>
    <name evidence="1" type="ORF">ACFPVW_05650</name>
</gene>
<sequence length="109" mass="11972">MTAATQSQPLNEADPRVALVLEPMINASDAVPVEVFAKMIGKTKGAVRGMIEKGKVPVVPMRNPLNPTAPAEYWIYLPAWNEGMKLAFESRPREIRDGWLSWLGLGSPV</sequence>
<name>A0ABW0Y717_9GAMM</name>
<dbReference type="Gene3D" id="6.10.200.10">
    <property type="entry name" value="Regulatory phage protein Cox"/>
    <property type="match status" value="1"/>
</dbReference>
<dbReference type="InterPro" id="IPR019679">
    <property type="entry name" value="Phage_P2_Cox"/>
</dbReference>
<protein>
    <submittedName>
        <fullName evidence="1">Cox family DNA-binding protein</fullName>
    </submittedName>
</protein>
<dbReference type="GO" id="GO:0003677">
    <property type="term" value="F:DNA binding"/>
    <property type="evidence" value="ECO:0007669"/>
    <property type="project" value="UniProtKB-KW"/>
</dbReference>
<organism evidence="1 2">
    <name type="scientific">Aeromonas eucrenophila</name>
    <dbReference type="NCBI Taxonomy" id="649"/>
    <lineage>
        <taxon>Bacteria</taxon>
        <taxon>Pseudomonadati</taxon>
        <taxon>Pseudomonadota</taxon>
        <taxon>Gammaproteobacteria</taxon>
        <taxon>Aeromonadales</taxon>
        <taxon>Aeromonadaceae</taxon>
        <taxon>Aeromonas</taxon>
    </lineage>
</organism>
<evidence type="ECO:0000313" key="1">
    <source>
        <dbReference type="EMBL" id="MFC5705559.1"/>
    </source>
</evidence>
<comment type="caution">
    <text evidence="1">The sequence shown here is derived from an EMBL/GenBank/DDBJ whole genome shotgun (WGS) entry which is preliminary data.</text>
</comment>
<dbReference type="Proteomes" id="UP001596132">
    <property type="component" value="Unassembled WGS sequence"/>
</dbReference>
<dbReference type="InterPro" id="IPR038147">
    <property type="entry name" value="Cox_sf"/>
</dbReference>
<keyword evidence="2" id="KW-1185">Reference proteome</keyword>
<reference evidence="2" key="1">
    <citation type="journal article" date="2019" name="Int. J. Syst. Evol. Microbiol.">
        <title>The Global Catalogue of Microorganisms (GCM) 10K type strain sequencing project: providing services to taxonomists for standard genome sequencing and annotation.</title>
        <authorList>
            <consortium name="The Broad Institute Genomics Platform"/>
            <consortium name="The Broad Institute Genome Sequencing Center for Infectious Disease"/>
            <person name="Wu L."/>
            <person name="Ma J."/>
        </authorList>
    </citation>
    <scope>NUCLEOTIDE SEQUENCE [LARGE SCALE GENOMIC DNA]</scope>
    <source>
        <strain evidence="2">KCTC 15012</strain>
    </source>
</reference>
<keyword evidence="1" id="KW-0238">DNA-binding</keyword>